<dbReference type="EMBL" id="JAGKQQ010000001">
    <property type="protein sequence ID" value="MBP3956864.1"/>
    <property type="molecule type" value="Genomic_DNA"/>
</dbReference>
<keyword evidence="2" id="KW-1185">Reference proteome</keyword>
<dbReference type="Proteomes" id="UP000676565">
    <property type="component" value="Unassembled WGS sequence"/>
</dbReference>
<organism evidence="1 2">
    <name type="scientific">Gemmata palustris</name>
    <dbReference type="NCBI Taxonomy" id="2822762"/>
    <lineage>
        <taxon>Bacteria</taxon>
        <taxon>Pseudomonadati</taxon>
        <taxon>Planctomycetota</taxon>
        <taxon>Planctomycetia</taxon>
        <taxon>Gemmatales</taxon>
        <taxon>Gemmataceae</taxon>
        <taxon>Gemmata</taxon>
    </lineage>
</organism>
<gene>
    <name evidence="1" type="ORF">J8F10_16455</name>
</gene>
<proteinExistence type="predicted"/>
<name>A0ABS5BT18_9BACT</name>
<reference evidence="1 2" key="1">
    <citation type="submission" date="2021-04" db="EMBL/GenBank/DDBJ databases">
        <authorList>
            <person name="Ivanova A."/>
        </authorList>
    </citation>
    <scope>NUCLEOTIDE SEQUENCE [LARGE SCALE GENOMIC DNA]</scope>
    <source>
        <strain evidence="1 2">G18</strain>
    </source>
</reference>
<evidence type="ECO:0000313" key="2">
    <source>
        <dbReference type="Proteomes" id="UP000676565"/>
    </source>
</evidence>
<accession>A0ABS5BT18</accession>
<sequence length="62" mass="6768">MQLHVVGGIELTECRKNFLGSLCFLVLPLASPLPDCLHPFFARPYSLLVSGKPVSKTLGQLD</sequence>
<comment type="caution">
    <text evidence="1">The sequence shown here is derived from an EMBL/GenBank/DDBJ whole genome shotgun (WGS) entry which is preliminary data.</text>
</comment>
<protein>
    <submittedName>
        <fullName evidence="1">Uncharacterized protein</fullName>
    </submittedName>
</protein>
<dbReference type="RefSeq" id="WP_210655390.1">
    <property type="nucleotide sequence ID" value="NZ_JAGKQQ010000001.1"/>
</dbReference>
<evidence type="ECO:0000313" key="1">
    <source>
        <dbReference type="EMBL" id="MBP3956864.1"/>
    </source>
</evidence>